<gene>
    <name evidence="3" type="ORF">DES36_10995</name>
</gene>
<accession>A0A366I642</accession>
<dbReference type="SMART" id="SM00897">
    <property type="entry name" value="FIST"/>
    <property type="match status" value="1"/>
</dbReference>
<dbReference type="SMART" id="SM01204">
    <property type="entry name" value="FIST_C"/>
    <property type="match status" value="1"/>
</dbReference>
<dbReference type="InterPro" id="IPR000160">
    <property type="entry name" value="GGDEF_dom"/>
</dbReference>
<dbReference type="EMBL" id="QNRX01000009">
    <property type="protein sequence ID" value="RBP63876.1"/>
    <property type="molecule type" value="Genomic_DNA"/>
</dbReference>
<dbReference type="Gene3D" id="3.30.70.270">
    <property type="match status" value="1"/>
</dbReference>
<keyword evidence="4" id="KW-1185">Reference proteome</keyword>
<dbReference type="InterPro" id="IPR013702">
    <property type="entry name" value="FIST_domain_N"/>
</dbReference>
<dbReference type="Proteomes" id="UP000253490">
    <property type="component" value="Unassembled WGS sequence"/>
</dbReference>
<sequence>MSGKIKEIIDHIIKERARGNPVIAEMTKAKLILKGIYPDKYDSNDKDDPEIIEKLIEIKKQLNAEESIEESYNLKSAFSVKETEEEIVLEIQTQLINIGAKVLIFFASSAFNQNKLSQLMQNAFEDCIVFGCSTAGERFNEKILTNSVVALALSSNLIADAKVEVIQGLNGNFNTKQTFTSFDKYFNESTYTMDPTRYAGIVLIDGLSLKEEKLMDEIGNLTDINFVGGSAGDNLKYERTTVYANGKAYNDSAVIALLKMQKKAGFSIIETQSFNVLDPILVANKVNVESREVIEFNHKPAVQAYADALGVLSPKEIPKYFLSHPVGLVIDENNVLVRSPHKVIGSNIKFFCNILKDMEVRLLEDGDIVKETQKAIEQKKKVLGKKIAGILSFDCIHRRVELENKNLVEQYGELFADIPTIGFYSYGEVHIGHMNQTATMLIFEYNSLNHNVRQENRLLSKEKQRLTQANHDLKREVFELKRKLKLATRALKQFNIALEAEINERTKREEEIRYLSYHDELTGLYNRRFYEEAIKNLDTKTNLPISIIIGDVNDLKIVNDTLGHAKGDELLQKSAMILKTACRKEDVIVRFGGDEFIILLSQTSKEVAQEIIRRIDQLSSKQFVNSFPISISFGWDAKENSEENILEVLNNAEKSMYKRKALYKNEIL</sequence>
<evidence type="ECO:0000313" key="3">
    <source>
        <dbReference type="EMBL" id="RBP63876.1"/>
    </source>
</evidence>
<proteinExistence type="predicted"/>
<feature type="domain" description="GGDEF" evidence="2">
    <location>
        <begin position="543"/>
        <end position="668"/>
    </location>
</feature>
<dbReference type="AlphaFoldDB" id="A0A366I642"/>
<name>A0A366I642_9FIRM</name>
<dbReference type="InterPro" id="IPR029787">
    <property type="entry name" value="Nucleotide_cyclase"/>
</dbReference>
<dbReference type="PANTHER" id="PTHR40252">
    <property type="entry name" value="BLR0328 PROTEIN"/>
    <property type="match status" value="1"/>
</dbReference>
<evidence type="ECO:0000313" key="4">
    <source>
        <dbReference type="Proteomes" id="UP000253490"/>
    </source>
</evidence>
<dbReference type="RefSeq" id="WP_148581887.1">
    <property type="nucleotide sequence ID" value="NZ_QNRX01000009.1"/>
</dbReference>
<dbReference type="SUPFAM" id="SSF55073">
    <property type="entry name" value="Nucleotide cyclase"/>
    <property type="match status" value="1"/>
</dbReference>
<dbReference type="PANTHER" id="PTHR40252:SF2">
    <property type="entry name" value="BLR0328 PROTEIN"/>
    <property type="match status" value="1"/>
</dbReference>
<dbReference type="SMART" id="SM00267">
    <property type="entry name" value="GGDEF"/>
    <property type="match status" value="1"/>
</dbReference>
<comment type="caution">
    <text evidence="3">The sequence shown here is derived from an EMBL/GenBank/DDBJ whole genome shotgun (WGS) entry which is preliminary data.</text>
</comment>
<dbReference type="InterPro" id="IPR043128">
    <property type="entry name" value="Rev_trsase/Diguanyl_cyclase"/>
</dbReference>
<dbReference type="InterPro" id="IPR019494">
    <property type="entry name" value="FIST_C"/>
</dbReference>
<reference evidence="3 4" key="1">
    <citation type="submission" date="2018-06" db="EMBL/GenBank/DDBJ databases">
        <title>Genomic Encyclopedia of Type Strains, Phase IV (KMG-IV): sequencing the most valuable type-strain genomes for metagenomic binning, comparative biology and taxonomic classification.</title>
        <authorList>
            <person name="Goeker M."/>
        </authorList>
    </citation>
    <scope>NUCLEOTIDE SEQUENCE [LARGE SCALE GENOMIC DNA]</scope>
    <source>
        <strain evidence="3 4">DSM 22112</strain>
    </source>
</reference>
<dbReference type="Pfam" id="PF00990">
    <property type="entry name" value="GGDEF"/>
    <property type="match status" value="1"/>
</dbReference>
<dbReference type="NCBIfam" id="TIGR00254">
    <property type="entry name" value="GGDEF"/>
    <property type="match status" value="1"/>
</dbReference>
<dbReference type="PROSITE" id="PS50887">
    <property type="entry name" value="GGDEF"/>
    <property type="match status" value="1"/>
</dbReference>
<protein>
    <submittedName>
        <fullName evidence="3">Diguanylate cyclase (GGDEF)-like protein</fullName>
    </submittedName>
</protein>
<evidence type="ECO:0000259" key="2">
    <source>
        <dbReference type="PROSITE" id="PS50887"/>
    </source>
</evidence>
<evidence type="ECO:0000256" key="1">
    <source>
        <dbReference type="SAM" id="Coils"/>
    </source>
</evidence>
<dbReference type="Pfam" id="PF10442">
    <property type="entry name" value="FIST_C"/>
    <property type="match status" value="1"/>
</dbReference>
<dbReference type="Pfam" id="PF08495">
    <property type="entry name" value="FIST"/>
    <property type="match status" value="1"/>
</dbReference>
<dbReference type="CDD" id="cd01949">
    <property type="entry name" value="GGDEF"/>
    <property type="match status" value="1"/>
</dbReference>
<keyword evidence="1" id="KW-0175">Coiled coil</keyword>
<feature type="coiled-coil region" evidence="1">
    <location>
        <begin position="445"/>
        <end position="490"/>
    </location>
</feature>
<organism evidence="3 4">
    <name type="scientific">Alkalibaculum bacchi</name>
    <dbReference type="NCBI Taxonomy" id="645887"/>
    <lineage>
        <taxon>Bacteria</taxon>
        <taxon>Bacillati</taxon>
        <taxon>Bacillota</taxon>
        <taxon>Clostridia</taxon>
        <taxon>Eubacteriales</taxon>
        <taxon>Eubacteriaceae</taxon>
        <taxon>Alkalibaculum</taxon>
    </lineage>
</organism>